<dbReference type="PANTHER" id="PTHR43885">
    <property type="entry name" value="HALOACID DEHALOGENASE-LIKE HYDROLASE"/>
    <property type="match status" value="1"/>
</dbReference>
<dbReference type="SFLD" id="SFLDG01129">
    <property type="entry name" value="C1.5:_HAD__Beta-PGM__Phosphata"/>
    <property type="match status" value="1"/>
</dbReference>
<dbReference type="Gene3D" id="3.40.50.1000">
    <property type="entry name" value="HAD superfamily/HAD-like"/>
    <property type="match status" value="1"/>
</dbReference>
<dbReference type="NCBIfam" id="TIGR01549">
    <property type="entry name" value="HAD-SF-IA-v1"/>
    <property type="match status" value="1"/>
</dbReference>
<evidence type="ECO:0000313" key="2">
    <source>
        <dbReference type="Proteomes" id="UP000029223"/>
    </source>
</evidence>
<dbReference type="InterPro" id="IPR041492">
    <property type="entry name" value="HAD_2"/>
</dbReference>
<dbReference type="Gene3D" id="1.10.260.80">
    <property type="match status" value="1"/>
</dbReference>
<reference evidence="2" key="1">
    <citation type="submission" date="2014-09" db="EMBL/GenBank/DDBJ databases">
        <title>Vibrio variabilis JCM 19239. (C206) whole genome shotgun sequence.</title>
        <authorList>
            <person name="Sawabe T."/>
            <person name="Meirelles P."/>
            <person name="Nakanishi M."/>
            <person name="Sayaka M."/>
            <person name="Hattori M."/>
            <person name="Ohkuma M."/>
        </authorList>
    </citation>
    <scope>NUCLEOTIDE SEQUENCE [LARGE SCALE GENOMIC DNA]</scope>
    <source>
        <strain evidence="2">JCM 19239</strain>
    </source>
</reference>
<sequence length="193" mass="21746">MTIKAVVFDLDNTLVSSNINFELLRQEIDCPDGKDLLTHVAETECDSQRKLRHDVILEHEIKDAKSSNLMSGAQGLIDWLLANNMHFGIITRNCREAAEAKLREHKLVVETLITREDFPAKPDPTALFHLMTEWSLEKGSILYVGDHQYDVLTAQNAGCLSCYISNSSELSACYGADLHYPSLKALHRYLKAQ</sequence>
<comment type="caution">
    <text evidence="1">The sequence shown here is derived from an EMBL/GenBank/DDBJ whole genome shotgun (WGS) entry which is preliminary data.</text>
</comment>
<accession>A0ABQ0JKN3</accession>
<dbReference type="InterPro" id="IPR023214">
    <property type="entry name" value="HAD_sf"/>
</dbReference>
<gene>
    <name evidence="1" type="ORF">JCM19239_3492</name>
</gene>
<evidence type="ECO:0000313" key="1">
    <source>
        <dbReference type="EMBL" id="GAL29295.1"/>
    </source>
</evidence>
<protein>
    <submittedName>
        <fullName evidence="1">Predicted phosphatases</fullName>
    </submittedName>
</protein>
<name>A0ABQ0JKN3_9VIBR</name>
<reference evidence="2" key="2">
    <citation type="submission" date="2014-09" db="EMBL/GenBank/DDBJ databases">
        <authorList>
            <consortium name="NBRP consortium"/>
            <person name="Sawabe T."/>
            <person name="Meirelles P."/>
            <person name="Nakanishi M."/>
            <person name="Sayaka M."/>
            <person name="Hattori M."/>
            <person name="Ohkuma M."/>
        </authorList>
    </citation>
    <scope>NUCLEOTIDE SEQUENCE [LARGE SCALE GENOMIC DNA]</scope>
    <source>
        <strain evidence="2">JCM 19239</strain>
    </source>
</reference>
<keyword evidence="2" id="KW-1185">Reference proteome</keyword>
<dbReference type="InterPro" id="IPR036412">
    <property type="entry name" value="HAD-like_sf"/>
</dbReference>
<dbReference type="Pfam" id="PF13419">
    <property type="entry name" value="HAD_2"/>
    <property type="match status" value="1"/>
</dbReference>
<proteinExistence type="predicted"/>
<dbReference type="PANTHER" id="PTHR43885:SF1">
    <property type="entry name" value="SUPERFAMILY HYDROLASE, PUTATIVE (AFU_ORTHOLOGUE AFUA_4G13290)-RELATED"/>
    <property type="match status" value="1"/>
</dbReference>
<dbReference type="SFLD" id="SFLDS00003">
    <property type="entry name" value="Haloacid_Dehalogenase"/>
    <property type="match status" value="1"/>
</dbReference>
<organism evidence="1 2">
    <name type="scientific">Vibrio variabilis</name>
    <dbReference type="NCBI Taxonomy" id="990271"/>
    <lineage>
        <taxon>Bacteria</taxon>
        <taxon>Pseudomonadati</taxon>
        <taxon>Pseudomonadota</taxon>
        <taxon>Gammaproteobacteria</taxon>
        <taxon>Vibrionales</taxon>
        <taxon>Vibrionaceae</taxon>
        <taxon>Vibrio</taxon>
    </lineage>
</organism>
<dbReference type="EMBL" id="BBMS01000061">
    <property type="protein sequence ID" value="GAL29295.1"/>
    <property type="molecule type" value="Genomic_DNA"/>
</dbReference>
<dbReference type="InterPro" id="IPR006439">
    <property type="entry name" value="HAD-SF_hydro_IA"/>
</dbReference>
<dbReference type="SUPFAM" id="SSF56784">
    <property type="entry name" value="HAD-like"/>
    <property type="match status" value="1"/>
</dbReference>
<dbReference type="Proteomes" id="UP000029223">
    <property type="component" value="Unassembled WGS sequence"/>
</dbReference>